<evidence type="ECO:0000313" key="3">
    <source>
        <dbReference type="Proteomes" id="UP000319801"/>
    </source>
</evidence>
<comment type="caution">
    <text evidence="2">The sequence shown here is derived from an EMBL/GenBank/DDBJ whole genome shotgun (WGS) entry which is preliminary data.</text>
</comment>
<gene>
    <name evidence="2" type="ORF">Baya_8028</name>
</gene>
<keyword evidence="1" id="KW-1133">Transmembrane helix</keyword>
<keyword evidence="1" id="KW-0812">Transmembrane</keyword>
<dbReference type="AlphaFoldDB" id="A0A556U431"/>
<dbReference type="OrthoDB" id="6132759at2759"/>
<dbReference type="EMBL" id="VCAZ01000046">
    <property type="protein sequence ID" value="TSM52266.1"/>
    <property type="molecule type" value="Genomic_DNA"/>
</dbReference>
<reference evidence="2 3" key="1">
    <citation type="journal article" date="2019" name="Genome Biol. Evol.">
        <title>Whole-Genome Sequencing of the Giant Devil Catfish, Bagarius yarrelli.</title>
        <authorList>
            <person name="Jiang W."/>
            <person name="Lv Y."/>
            <person name="Cheng L."/>
            <person name="Yang K."/>
            <person name="Chao B."/>
            <person name="Wang X."/>
            <person name="Li Y."/>
            <person name="Pan X."/>
            <person name="You X."/>
            <person name="Zhang Y."/>
            <person name="Yang J."/>
            <person name="Li J."/>
            <person name="Zhang X."/>
            <person name="Liu S."/>
            <person name="Sun C."/>
            <person name="Yang J."/>
            <person name="Shi Q."/>
        </authorList>
    </citation>
    <scope>NUCLEOTIDE SEQUENCE [LARGE SCALE GENOMIC DNA]</scope>
    <source>
        <strain evidence="2">JWS20170419001</strain>
        <tissue evidence="2">Muscle</tissue>
    </source>
</reference>
<evidence type="ECO:0000256" key="1">
    <source>
        <dbReference type="SAM" id="Phobius"/>
    </source>
</evidence>
<organism evidence="2 3">
    <name type="scientific">Bagarius yarrelli</name>
    <name type="common">Goonch</name>
    <name type="synonym">Bagrus yarrelli</name>
    <dbReference type="NCBI Taxonomy" id="175774"/>
    <lineage>
        <taxon>Eukaryota</taxon>
        <taxon>Metazoa</taxon>
        <taxon>Chordata</taxon>
        <taxon>Craniata</taxon>
        <taxon>Vertebrata</taxon>
        <taxon>Euteleostomi</taxon>
        <taxon>Actinopterygii</taxon>
        <taxon>Neopterygii</taxon>
        <taxon>Teleostei</taxon>
        <taxon>Ostariophysi</taxon>
        <taxon>Siluriformes</taxon>
        <taxon>Sisoridae</taxon>
        <taxon>Sisorinae</taxon>
        <taxon>Bagarius</taxon>
    </lineage>
</organism>
<name>A0A556U431_BAGYA</name>
<evidence type="ECO:0000313" key="2">
    <source>
        <dbReference type="EMBL" id="TSM52266.1"/>
    </source>
</evidence>
<keyword evidence="1" id="KW-0472">Membrane</keyword>
<protein>
    <submittedName>
        <fullName evidence="2">Sodium-coupled monocarboxylate transporter 2</fullName>
    </submittedName>
</protein>
<keyword evidence="3" id="KW-1185">Reference proteome</keyword>
<proteinExistence type="predicted"/>
<accession>A0A556U431</accession>
<sequence>MAIRQHPCLCTCEMRMTCLWELRSVLADSWYSMSYLYYSAVGFLTTVIGGLLITVITGPTKPQEVKSGLIRPVCDLFCFFSEKYRVMCWCGVNHAEDKLDAADFGTAWENQEHQDVKSVTNRSHLSNRMQTEANVNAAFEPDRGGYVLSKQL</sequence>
<feature type="transmembrane region" description="Helical" evidence="1">
    <location>
        <begin position="35"/>
        <end position="56"/>
    </location>
</feature>
<dbReference type="Proteomes" id="UP000319801">
    <property type="component" value="Unassembled WGS sequence"/>
</dbReference>